<feature type="region of interest" description="Disordered" evidence="1">
    <location>
        <begin position="1"/>
        <end position="45"/>
    </location>
</feature>
<dbReference type="Proteomes" id="UP001227126">
    <property type="component" value="Unassembled WGS sequence"/>
</dbReference>
<dbReference type="EMBL" id="JASNJE010000005">
    <property type="protein sequence ID" value="MDK3072768.1"/>
    <property type="molecule type" value="Genomic_DNA"/>
</dbReference>
<evidence type="ECO:0000313" key="2">
    <source>
        <dbReference type="EMBL" id="MDK3072768.1"/>
    </source>
</evidence>
<accession>A0ABT7FCM0</accession>
<name>A0ABT7FCM0_9RHOB</name>
<keyword evidence="3" id="KW-1185">Reference proteome</keyword>
<evidence type="ECO:0000256" key="1">
    <source>
        <dbReference type="SAM" id="MobiDB-lite"/>
    </source>
</evidence>
<reference evidence="2 3" key="1">
    <citation type="submission" date="2023-05" db="EMBL/GenBank/DDBJ databases">
        <title>Sedimentitalea sp. nov. JM2-8.</title>
        <authorList>
            <person name="Huang J."/>
        </authorList>
    </citation>
    <scope>NUCLEOTIDE SEQUENCE [LARGE SCALE GENOMIC DNA]</scope>
    <source>
        <strain evidence="2 3">JM2-8</strain>
    </source>
</reference>
<evidence type="ECO:0000313" key="3">
    <source>
        <dbReference type="Proteomes" id="UP001227126"/>
    </source>
</evidence>
<proteinExistence type="predicted"/>
<comment type="caution">
    <text evidence="2">The sequence shown here is derived from an EMBL/GenBank/DDBJ whole genome shotgun (WGS) entry which is preliminary data.</text>
</comment>
<sequence length="45" mass="5105">MTKQTLPATGGRFLRHEDDALERIEDTPEARKPAAKTPVKKKDEK</sequence>
<feature type="compositionally biased region" description="Basic and acidic residues" evidence="1">
    <location>
        <begin position="14"/>
        <end position="32"/>
    </location>
</feature>
<dbReference type="RefSeq" id="WP_284484703.1">
    <property type="nucleotide sequence ID" value="NZ_JASNJE010000005.1"/>
</dbReference>
<organism evidence="2 3">
    <name type="scientific">Sedimentitalea xiamensis</name>
    <dbReference type="NCBI Taxonomy" id="3050037"/>
    <lineage>
        <taxon>Bacteria</taxon>
        <taxon>Pseudomonadati</taxon>
        <taxon>Pseudomonadota</taxon>
        <taxon>Alphaproteobacteria</taxon>
        <taxon>Rhodobacterales</taxon>
        <taxon>Paracoccaceae</taxon>
        <taxon>Sedimentitalea</taxon>
    </lineage>
</organism>
<gene>
    <name evidence="2" type="ORF">QO034_06570</name>
</gene>
<protein>
    <submittedName>
        <fullName evidence="2">Uncharacterized protein</fullName>
    </submittedName>
</protein>